<dbReference type="InterPro" id="IPR016161">
    <property type="entry name" value="Ald_DH/histidinol_DH"/>
</dbReference>
<dbReference type="InterPro" id="IPR037022">
    <property type="entry name" value="Formyl_trans_C_sf"/>
</dbReference>
<comment type="similarity">
    <text evidence="8">Belongs to the aldehyde dehydrogenase family.</text>
</comment>
<dbReference type="InterPro" id="IPR009081">
    <property type="entry name" value="PP-bd_ACP"/>
</dbReference>
<dbReference type="Pfam" id="PF00550">
    <property type="entry name" value="PP-binding"/>
    <property type="match status" value="1"/>
</dbReference>
<dbReference type="EMBL" id="CAKOGL010000013">
    <property type="protein sequence ID" value="CAH2093816.1"/>
    <property type="molecule type" value="Genomic_DNA"/>
</dbReference>
<accession>A0AAU9U7A2</accession>
<dbReference type="SUPFAM" id="SSF50486">
    <property type="entry name" value="FMT C-terminal domain-like"/>
    <property type="match status" value="1"/>
</dbReference>
<dbReference type="Gene3D" id="3.40.309.10">
    <property type="entry name" value="Aldehyde Dehydrogenase, Chain A, domain 2"/>
    <property type="match status" value="1"/>
</dbReference>
<dbReference type="PROSITE" id="PS00070">
    <property type="entry name" value="ALDEHYDE_DEHYDR_CYS"/>
    <property type="match status" value="1"/>
</dbReference>
<evidence type="ECO:0000259" key="9">
    <source>
        <dbReference type="PROSITE" id="PS50075"/>
    </source>
</evidence>
<dbReference type="PIRSF" id="PIRSF036489">
    <property type="entry name" value="10-FTHFDH"/>
    <property type="match status" value="1"/>
</dbReference>
<dbReference type="FunFam" id="3.40.309.10:FF:000008">
    <property type="entry name" value="Cytosolic 10-formyltetrahydrofolate dehydrogenase"/>
    <property type="match status" value="1"/>
</dbReference>
<evidence type="ECO:0000256" key="4">
    <source>
        <dbReference type="PIRSR" id="PIRSR036489-2"/>
    </source>
</evidence>
<dbReference type="InterPro" id="IPR016160">
    <property type="entry name" value="Ald_DH_CS_CYS"/>
</dbReference>
<comment type="caution">
    <text evidence="10">The sequence shown here is derived from an EMBL/GenBank/DDBJ whole genome shotgun (WGS) entry which is preliminary data.</text>
</comment>
<organism evidence="10 11">
    <name type="scientific">Euphydryas editha</name>
    <name type="common">Edith's checkerspot</name>
    <dbReference type="NCBI Taxonomy" id="104508"/>
    <lineage>
        <taxon>Eukaryota</taxon>
        <taxon>Metazoa</taxon>
        <taxon>Ecdysozoa</taxon>
        <taxon>Arthropoda</taxon>
        <taxon>Hexapoda</taxon>
        <taxon>Insecta</taxon>
        <taxon>Pterygota</taxon>
        <taxon>Neoptera</taxon>
        <taxon>Endopterygota</taxon>
        <taxon>Lepidoptera</taxon>
        <taxon>Glossata</taxon>
        <taxon>Ditrysia</taxon>
        <taxon>Papilionoidea</taxon>
        <taxon>Nymphalidae</taxon>
        <taxon>Nymphalinae</taxon>
        <taxon>Euphydryas</taxon>
    </lineage>
</organism>
<feature type="active site" evidence="7">
    <location>
        <position position="698"/>
    </location>
</feature>
<feature type="site" description="Essential for catalytic activity" evidence="6">
    <location>
        <position position="156"/>
    </location>
</feature>
<dbReference type="InterPro" id="IPR036736">
    <property type="entry name" value="ACP-like_sf"/>
</dbReference>
<comment type="similarity">
    <text evidence="2">In the C-terminal section; belongs to the aldehyde dehydrogenase family. ALDH1L subfamily.</text>
</comment>
<feature type="active site" description="Proton donor" evidence="3">
    <location>
        <position position="732"/>
    </location>
</feature>
<dbReference type="InterPro" id="IPR011034">
    <property type="entry name" value="Formyl_transferase-like_C_sf"/>
</dbReference>
<dbReference type="FunFam" id="3.40.605.10:FF:000026">
    <property type="entry name" value="Aldehyde dehydrogenase, putative"/>
    <property type="match status" value="1"/>
</dbReference>
<dbReference type="AlphaFoldDB" id="A0AAU9U7A2"/>
<dbReference type="InterPro" id="IPR016162">
    <property type="entry name" value="Ald_DH_N"/>
</dbReference>
<dbReference type="FunFam" id="3.40.50.170:FF:000002">
    <property type="entry name" value="10-formyltetrahydrofolate dehydrogenase"/>
    <property type="match status" value="1"/>
</dbReference>
<dbReference type="PANTHER" id="PTHR11699">
    <property type="entry name" value="ALDEHYDE DEHYDROGENASE-RELATED"/>
    <property type="match status" value="1"/>
</dbReference>
<feature type="active site" description="Proton acceptor" evidence="3">
    <location>
        <position position="698"/>
    </location>
</feature>
<dbReference type="Gene3D" id="3.10.25.10">
    <property type="entry name" value="Formyl transferase, C-terminal domain"/>
    <property type="match status" value="1"/>
</dbReference>
<dbReference type="PROSITE" id="PS50075">
    <property type="entry name" value="CARRIER"/>
    <property type="match status" value="1"/>
</dbReference>
<evidence type="ECO:0000256" key="7">
    <source>
        <dbReference type="PROSITE-ProRule" id="PRU10007"/>
    </source>
</evidence>
<dbReference type="GO" id="GO:0006730">
    <property type="term" value="P:one-carbon metabolic process"/>
    <property type="evidence" value="ECO:0007669"/>
    <property type="project" value="UniProtKB-KW"/>
</dbReference>
<dbReference type="InterPro" id="IPR002376">
    <property type="entry name" value="Formyl_transf_N"/>
</dbReference>
<dbReference type="InterPro" id="IPR011407">
    <property type="entry name" value="10_FTHF_DH"/>
</dbReference>
<proteinExistence type="inferred from homology"/>
<gene>
    <name evidence="10" type="ORF">EEDITHA_LOCUS9444</name>
</gene>
<dbReference type="GO" id="GO:0009258">
    <property type="term" value="P:10-formyltetrahydrofolate catabolic process"/>
    <property type="evidence" value="ECO:0007669"/>
    <property type="project" value="UniProtKB-UniRule"/>
</dbReference>
<dbReference type="SUPFAM" id="SSF53328">
    <property type="entry name" value="Formyltransferase"/>
    <property type="match status" value="1"/>
</dbReference>
<dbReference type="PROSITE" id="PS00687">
    <property type="entry name" value="ALDEHYDE_DEHYDR_GLU"/>
    <property type="match status" value="1"/>
</dbReference>
<dbReference type="InterPro" id="IPR005793">
    <property type="entry name" value="Formyl_trans_C"/>
</dbReference>
<feature type="binding site" evidence="5">
    <location>
        <position position="782"/>
    </location>
    <ligand>
        <name>NADP(+)</name>
        <dbReference type="ChEBI" id="CHEBI:58349"/>
    </ligand>
</feature>
<dbReference type="FunFam" id="1.10.1200.10:FF:000002">
    <property type="entry name" value="10-formyltetrahydrofolate dehydrogenase"/>
    <property type="match status" value="1"/>
</dbReference>
<comment type="catalytic activity">
    <reaction evidence="2">
        <text>(6R)-10-formyltetrahydrofolate + NADP(+) + H2O = (6S)-5,6,7,8-tetrahydrofolate + CO2 + NADPH + H(+)</text>
        <dbReference type="Rhea" id="RHEA:10180"/>
        <dbReference type="ChEBI" id="CHEBI:15377"/>
        <dbReference type="ChEBI" id="CHEBI:15378"/>
        <dbReference type="ChEBI" id="CHEBI:16526"/>
        <dbReference type="ChEBI" id="CHEBI:57453"/>
        <dbReference type="ChEBI" id="CHEBI:57783"/>
        <dbReference type="ChEBI" id="CHEBI:58349"/>
        <dbReference type="ChEBI" id="CHEBI:195366"/>
        <dbReference type="EC" id="1.5.1.6"/>
    </reaction>
</comment>
<dbReference type="InterPro" id="IPR036477">
    <property type="entry name" value="Formyl_transf_N_sf"/>
</dbReference>
<dbReference type="Pfam" id="PF00551">
    <property type="entry name" value="Formyl_trans_N"/>
    <property type="match status" value="1"/>
</dbReference>
<evidence type="ECO:0000256" key="6">
    <source>
        <dbReference type="PIRSR" id="PIRSR036489-4"/>
    </source>
</evidence>
<dbReference type="GO" id="GO:0016620">
    <property type="term" value="F:oxidoreductase activity, acting on the aldehyde or oxo group of donors, NAD or NADP as acceptor"/>
    <property type="evidence" value="ECO:0007669"/>
    <property type="project" value="InterPro"/>
</dbReference>
<dbReference type="Pfam" id="PF02911">
    <property type="entry name" value="Formyl_trans_C"/>
    <property type="match status" value="1"/>
</dbReference>
<evidence type="ECO:0000256" key="8">
    <source>
        <dbReference type="RuleBase" id="RU003345"/>
    </source>
</evidence>
<dbReference type="GO" id="GO:0016155">
    <property type="term" value="F:formyltetrahydrofolate dehydrogenase activity"/>
    <property type="evidence" value="ECO:0007669"/>
    <property type="project" value="UniProtKB-UniRule"/>
</dbReference>
<keyword evidence="2" id="KW-0554">One-carbon metabolism</keyword>
<protein>
    <recommendedName>
        <fullName evidence="2">10-formyltetrahydrofolate dehydrogenase</fullName>
        <ecNumber evidence="2">1.5.1.6</ecNumber>
    </recommendedName>
</protein>
<evidence type="ECO:0000256" key="3">
    <source>
        <dbReference type="PIRSR" id="PIRSR036489-1"/>
    </source>
</evidence>
<evidence type="ECO:0000313" key="10">
    <source>
        <dbReference type="EMBL" id="CAH2093816.1"/>
    </source>
</evidence>
<dbReference type="InterPro" id="IPR016163">
    <property type="entry name" value="Ald_DH_C"/>
</dbReference>
<feature type="binding site" evidence="5">
    <location>
        <begin position="675"/>
        <end position="676"/>
    </location>
    <ligand>
        <name>NADP(+)</name>
        <dbReference type="ChEBI" id="CHEBI:58349"/>
    </ligand>
</feature>
<dbReference type="GO" id="GO:0005737">
    <property type="term" value="C:cytoplasm"/>
    <property type="evidence" value="ECO:0007669"/>
    <property type="project" value="InterPro"/>
</dbReference>
<dbReference type="Gene3D" id="3.40.50.170">
    <property type="entry name" value="Formyl transferase, N-terminal domain"/>
    <property type="match status" value="1"/>
</dbReference>
<comment type="similarity">
    <text evidence="2">In the N-terminal section; belongs to the GART family.</text>
</comment>
<name>A0AAU9U7A2_EUPED</name>
<dbReference type="Pfam" id="PF00171">
    <property type="entry name" value="Aldedh"/>
    <property type="match status" value="1"/>
</dbReference>
<sequence>MPPVAVPDEAPKKNLRVAIIGQSTFAAEVFKLLQKDGHEVVGVFTVLDKGNREDPLATIAAQNGKPVFKYKTWRIKGKVIPEVLEDYKSVNADINVLPFCTQFIPMEVILYPKYQSICYHPSILPRHRGASSINWTLIEGDTTCGLTIFWADDGLDTGPILLQKSFPCTIDDTVDTLYNKYLYPEGIKALAESVNMVANGTAPKINQTEEGATYDPALFKPETHQIDWSKGGLALHNFIRGLDSSPGATTFIKPQTKDGVDESKEANIELKLFGSSLWEGEYEAEGDKLIIPGLLKPAVVHEAGLLITANDGVRVNIQRLKVNGKMINAQNFFKSNKNKVTLELTADEKQFIESVRNIWKAILRIDIDVETDFFDSGAGSMDVVRLIEEVKDIANLELQNEDVYMNSTFEEFYTVAVLRLRGGLASKEVVYEGVEIEANKMKIKFPTQLFINGEFVNSDSGKTITLINPTDESVICKVQSASTSDIDKAVKAAQTAFEEGEWSKISARERGQLMFKLADLMEQHKEELATIESIDSGAVYTLALKTHVGMSIDTWRYFAGWCDKIQGSTIPINHARPNRNLTITKKEPIGVCALITPWNYPLMMLSWKMAACLAAGNTVVMKPAAVCPLTALKFAELCVRAGIPPGVVNILPGSGSVAGQALADHPLVRKLGFTGSTPIGQTIMKSCAASNMKKVSLELGGKSPLVIFEDCDLDKAVRNGMASVFFNKGENCIAAGRLFVEERIHDEFVRRVVEETKKMSIGDPLHRGTAHGPQNHKAHMDKLIEFCQRGVKEGAKLVYGGKRVDRPGLFFQPTIFTDVTDNMFIAKEESFGPIMIISKFSSKNIDDVLRRANDTEYGLASGVFTRDVSRALRFAERIDAGTVFVNTYNKTDVAAPFGGFKQSGFGKDLGQEALNEYLKTKCITIEY</sequence>
<feature type="domain" description="Carrier" evidence="9">
    <location>
        <begin position="346"/>
        <end position="420"/>
    </location>
</feature>
<feature type="binding site" evidence="4">
    <location>
        <begin position="102"/>
        <end position="104"/>
    </location>
    <ligand>
        <name>(6R)-10-formyltetrahydrofolate</name>
        <dbReference type="ChEBI" id="CHEBI:195366"/>
    </ligand>
</feature>
<feature type="binding site" evidence="5">
    <location>
        <begin position="655"/>
        <end position="660"/>
    </location>
    <ligand>
        <name>NADP(+)</name>
        <dbReference type="ChEBI" id="CHEBI:58349"/>
    </ligand>
</feature>
<evidence type="ECO:0000256" key="2">
    <source>
        <dbReference type="PIRNR" id="PIRNR036489"/>
    </source>
</evidence>
<dbReference type="Gene3D" id="1.10.1200.10">
    <property type="entry name" value="ACP-like"/>
    <property type="match status" value="1"/>
</dbReference>
<keyword evidence="2 5" id="KW-0521">NADP</keyword>
<keyword evidence="11" id="KW-1185">Reference proteome</keyword>
<dbReference type="EC" id="1.5.1.6" evidence="2"/>
<dbReference type="SUPFAM" id="SSF53720">
    <property type="entry name" value="ALDH-like"/>
    <property type="match status" value="1"/>
</dbReference>
<evidence type="ECO:0000313" key="11">
    <source>
        <dbReference type="Proteomes" id="UP001153954"/>
    </source>
</evidence>
<dbReference type="InterPro" id="IPR029510">
    <property type="entry name" value="Ald_DH_CS_GLU"/>
</dbReference>
<feature type="binding site" evidence="4">
    <location>
        <position position="156"/>
    </location>
    <ligand>
        <name>(6R)-10-formyltetrahydrofolate</name>
        <dbReference type="ChEBI" id="CHEBI:195366"/>
    </ligand>
</feature>
<evidence type="ECO:0000256" key="5">
    <source>
        <dbReference type="PIRSR" id="PIRSR036489-3"/>
    </source>
</evidence>
<dbReference type="Gene3D" id="3.40.605.10">
    <property type="entry name" value="Aldehyde Dehydrogenase, Chain A, domain 1"/>
    <property type="match status" value="1"/>
</dbReference>
<dbReference type="CDD" id="cd07140">
    <property type="entry name" value="ALDH_F1L_FTFDH"/>
    <property type="match status" value="1"/>
</dbReference>
<feature type="binding site" evidence="5">
    <location>
        <begin position="829"/>
        <end position="831"/>
    </location>
    <ligand>
        <name>NADP(+)</name>
        <dbReference type="ChEBI" id="CHEBI:58349"/>
    </ligand>
</feature>
<keyword evidence="1 2" id="KW-0560">Oxidoreductase</keyword>
<dbReference type="SUPFAM" id="SSF47336">
    <property type="entry name" value="ACP-like"/>
    <property type="match status" value="1"/>
</dbReference>
<evidence type="ECO:0000256" key="1">
    <source>
        <dbReference type="ARBA" id="ARBA00023002"/>
    </source>
</evidence>
<feature type="active site" description="Proton donor" evidence="3">
    <location>
        <position position="120"/>
    </location>
</feature>
<dbReference type="InterPro" id="IPR015590">
    <property type="entry name" value="Aldehyde_DH_dom"/>
</dbReference>
<dbReference type="FunFam" id="3.40.605.10:FF:000050">
    <property type="entry name" value="Aldehyde dehydrogenase, mitochondrial"/>
    <property type="match status" value="1"/>
</dbReference>
<reference evidence="10" key="1">
    <citation type="submission" date="2022-03" db="EMBL/GenBank/DDBJ databases">
        <authorList>
            <person name="Tunstrom K."/>
        </authorList>
    </citation>
    <scope>NUCLEOTIDE SEQUENCE</scope>
</reference>
<dbReference type="Proteomes" id="UP001153954">
    <property type="component" value="Unassembled WGS sequence"/>
</dbReference>